<proteinExistence type="predicted"/>
<evidence type="ECO:0000313" key="2">
    <source>
        <dbReference type="Proteomes" id="UP000800041"/>
    </source>
</evidence>
<protein>
    <submittedName>
        <fullName evidence="1">Uncharacterized protein</fullName>
    </submittedName>
</protein>
<accession>A0A6G1H7A5</accession>
<keyword evidence="2" id="KW-1185">Reference proteome</keyword>
<dbReference type="Proteomes" id="UP000800041">
    <property type="component" value="Unassembled WGS sequence"/>
</dbReference>
<dbReference type="AlphaFoldDB" id="A0A6G1H7A5"/>
<organism evidence="1 2">
    <name type="scientific">Aulographum hederae CBS 113979</name>
    <dbReference type="NCBI Taxonomy" id="1176131"/>
    <lineage>
        <taxon>Eukaryota</taxon>
        <taxon>Fungi</taxon>
        <taxon>Dikarya</taxon>
        <taxon>Ascomycota</taxon>
        <taxon>Pezizomycotina</taxon>
        <taxon>Dothideomycetes</taxon>
        <taxon>Pleosporomycetidae</taxon>
        <taxon>Aulographales</taxon>
        <taxon>Aulographaceae</taxon>
    </lineage>
</organism>
<name>A0A6G1H7A5_9PEZI</name>
<reference evidence="1" key="1">
    <citation type="journal article" date="2020" name="Stud. Mycol.">
        <title>101 Dothideomycetes genomes: a test case for predicting lifestyles and emergence of pathogens.</title>
        <authorList>
            <person name="Haridas S."/>
            <person name="Albert R."/>
            <person name="Binder M."/>
            <person name="Bloem J."/>
            <person name="Labutti K."/>
            <person name="Salamov A."/>
            <person name="Andreopoulos B."/>
            <person name="Baker S."/>
            <person name="Barry K."/>
            <person name="Bills G."/>
            <person name="Bluhm B."/>
            <person name="Cannon C."/>
            <person name="Castanera R."/>
            <person name="Culley D."/>
            <person name="Daum C."/>
            <person name="Ezra D."/>
            <person name="Gonzalez J."/>
            <person name="Henrissat B."/>
            <person name="Kuo A."/>
            <person name="Liang C."/>
            <person name="Lipzen A."/>
            <person name="Lutzoni F."/>
            <person name="Magnuson J."/>
            <person name="Mondo S."/>
            <person name="Nolan M."/>
            <person name="Ohm R."/>
            <person name="Pangilinan J."/>
            <person name="Park H.-J."/>
            <person name="Ramirez L."/>
            <person name="Alfaro M."/>
            <person name="Sun H."/>
            <person name="Tritt A."/>
            <person name="Yoshinaga Y."/>
            <person name="Zwiers L.-H."/>
            <person name="Turgeon B."/>
            <person name="Goodwin S."/>
            <person name="Spatafora J."/>
            <person name="Crous P."/>
            <person name="Grigoriev I."/>
        </authorList>
    </citation>
    <scope>NUCLEOTIDE SEQUENCE</scope>
    <source>
        <strain evidence="1">CBS 113979</strain>
    </source>
</reference>
<evidence type="ECO:0000313" key="1">
    <source>
        <dbReference type="EMBL" id="KAF1989081.1"/>
    </source>
</evidence>
<gene>
    <name evidence="1" type="ORF">K402DRAFT_13879</name>
</gene>
<dbReference type="EMBL" id="ML977146">
    <property type="protein sequence ID" value="KAF1989081.1"/>
    <property type="molecule type" value="Genomic_DNA"/>
</dbReference>
<sequence>MSRWLPHPLARFLRRSSGKKRKSRNDTALAVNSSSFRHCCGCLEQHKLSRSAMRRCVPQRDCSGNPKVIKVNLVVLSLSSFACRACGRRRHIKLSCSNHAWK</sequence>